<name>A0ABD1JXS2_9TELE</name>
<dbReference type="Pfam" id="PF05485">
    <property type="entry name" value="THAP"/>
    <property type="match status" value="1"/>
</dbReference>
<accession>A0ABD1JXS2</accession>
<sequence length="375" mass="42542">MPDFCAAFGCSNRRCLESRVRGITFHQFPKCRERRRRWEIALRRKGFVASDRALICSAHFRDEDFDRTGQTVRLKDGVVPTIFNFPAHLQRVSVSLTKSNLRSVGKGFRGKCKRHATDHSYALLASPKALKAKLDEMSVRVSKVHGENSNALRREKRAKNNMQAFLEELREKNLINEELKYQLECYSGTVSLAAQTLSNSVAVALRTLRDVGYAEFRDFEATSEFIQTTDRLFDVFNSRKPRAKGFKPPLGSWNWASTREFLLKAREFLRSLKMEDGKPLYQAKRSYKKMWLMARCGVASRRGNVTAQDATESLTVIIDTSTSLSAVDVSSAAREEDRENCPFADIPALLHDHSYLPAHFSGLVENALVYISGKG</sequence>
<dbReference type="Proteomes" id="UP001591681">
    <property type="component" value="Unassembled WGS sequence"/>
</dbReference>
<keyword evidence="1" id="KW-0479">Metal-binding</keyword>
<dbReference type="EMBL" id="JBHFQA010000011">
    <property type="protein sequence ID" value="KAL2091657.1"/>
    <property type="molecule type" value="Genomic_DNA"/>
</dbReference>
<protein>
    <recommendedName>
        <fullName evidence="6">THAP-type domain-containing protein</fullName>
    </recommendedName>
</protein>
<organism evidence="7 8">
    <name type="scientific">Coilia grayii</name>
    <name type="common">Gray's grenadier anchovy</name>
    <dbReference type="NCBI Taxonomy" id="363190"/>
    <lineage>
        <taxon>Eukaryota</taxon>
        <taxon>Metazoa</taxon>
        <taxon>Chordata</taxon>
        <taxon>Craniata</taxon>
        <taxon>Vertebrata</taxon>
        <taxon>Euteleostomi</taxon>
        <taxon>Actinopterygii</taxon>
        <taxon>Neopterygii</taxon>
        <taxon>Teleostei</taxon>
        <taxon>Clupei</taxon>
        <taxon>Clupeiformes</taxon>
        <taxon>Clupeoidei</taxon>
        <taxon>Engraulidae</taxon>
        <taxon>Coilinae</taxon>
        <taxon>Coilia</taxon>
    </lineage>
</organism>
<dbReference type="PROSITE" id="PS50950">
    <property type="entry name" value="ZF_THAP"/>
    <property type="match status" value="1"/>
</dbReference>
<evidence type="ECO:0000256" key="1">
    <source>
        <dbReference type="ARBA" id="ARBA00022723"/>
    </source>
</evidence>
<evidence type="ECO:0000256" key="4">
    <source>
        <dbReference type="ARBA" id="ARBA00023125"/>
    </source>
</evidence>
<evidence type="ECO:0000256" key="5">
    <source>
        <dbReference type="PROSITE-ProRule" id="PRU00309"/>
    </source>
</evidence>
<keyword evidence="2 5" id="KW-0863">Zinc-finger</keyword>
<dbReference type="GO" id="GO:0003677">
    <property type="term" value="F:DNA binding"/>
    <property type="evidence" value="ECO:0007669"/>
    <property type="project" value="UniProtKB-UniRule"/>
</dbReference>
<dbReference type="SMART" id="SM00692">
    <property type="entry name" value="DM3"/>
    <property type="match status" value="1"/>
</dbReference>
<dbReference type="AlphaFoldDB" id="A0ABD1JXS2"/>
<dbReference type="PANTHER" id="PTHR47577">
    <property type="entry name" value="THAP DOMAIN-CONTAINING PROTEIN 6"/>
    <property type="match status" value="1"/>
</dbReference>
<reference evidence="7 8" key="1">
    <citation type="submission" date="2024-09" db="EMBL/GenBank/DDBJ databases">
        <title>A chromosome-level genome assembly of Gray's grenadier anchovy, Coilia grayii.</title>
        <authorList>
            <person name="Fu Z."/>
        </authorList>
    </citation>
    <scope>NUCLEOTIDE SEQUENCE [LARGE SCALE GENOMIC DNA]</scope>
    <source>
        <strain evidence="7">G4</strain>
        <tissue evidence="7">Muscle</tissue>
    </source>
</reference>
<dbReference type="Pfam" id="PF21788">
    <property type="entry name" value="TNP-like_GBD"/>
    <property type="match status" value="1"/>
</dbReference>
<dbReference type="InterPro" id="IPR048366">
    <property type="entry name" value="TNP-like_GBD"/>
</dbReference>
<dbReference type="GO" id="GO:0008270">
    <property type="term" value="F:zinc ion binding"/>
    <property type="evidence" value="ECO:0007669"/>
    <property type="project" value="UniProtKB-KW"/>
</dbReference>
<feature type="domain" description="THAP-type" evidence="6">
    <location>
        <begin position="1"/>
        <end position="83"/>
    </location>
</feature>
<dbReference type="InterPro" id="IPR006612">
    <property type="entry name" value="THAP_Znf"/>
</dbReference>
<evidence type="ECO:0000313" key="8">
    <source>
        <dbReference type="Proteomes" id="UP001591681"/>
    </source>
</evidence>
<proteinExistence type="predicted"/>
<keyword evidence="3" id="KW-0862">Zinc</keyword>
<dbReference type="InterPro" id="IPR038441">
    <property type="entry name" value="THAP_Znf_sf"/>
</dbReference>
<comment type="caution">
    <text evidence="7">The sequence shown here is derived from an EMBL/GenBank/DDBJ whole genome shotgun (WGS) entry which is preliminary data.</text>
</comment>
<keyword evidence="4 5" id="KW-0238">DNA-binding</keyword>
<dbReference type="SMART" id="SM00980">
    <property type="entry name" value="THAP"/>
    <property type="match status" value="1"/>
</dbReference>
<evidence type="ECO:0000259" key="6">
    <source>
        <dbReference type="PROSITE" id="PS50950"/>
    </source>
</evidence>
<evidence type="ECO:0000256" key="3">
    <source>
        <dbReference type="ARBA" id="ARBA00022833"/>
    </source>
</evidence>
<dbReference type="PANTHER" id="PTHR47577:SF1">
    <property type="entry name" value="THAP DOMAIN-CONTAINING PROTEIN 6"/>
    <property type="match status" value="1"/>
</dbReference>
<evidence type="ECO:0000256" key="2">
    <source>
        <dbReference type="ARBA" id="ARBA00022771"/>
    </source>
</evidence>
<keyword evidence="8" id="KW-1185">Reference proteome</keyword>
<evidence type="ECO:0000313" key="7">
    <source>
        <dbReference type="EMBL" id="KAL2091657.1"/>
    </source>
</evidence>
<dbReference type="SUPFAM" id="SSF57716">
    <property type="entry name" value="Glucocorticoid receptor-like (DNA-binding domain)"/>
    <property type="match status" value="1"/>
</dbReference>
<gene>
    <name evidence="7" type="ORF">ACEWY4_013920</name>
</gene>
<dbReference type="Gene3D" id="6.20.210.20">
    <property type="entry name" value="THAP domain"/>
    <property type="match status" value="1"/>
</dbReference>